<dbReference type="Gene3D" id="1.20.120.350">
    <property type="entry name" value="Voltage-gated potassium channels. Chain C"/>
    <property type="match status" value="1"/>
</dbReference>
<dbReference type="GO" id="GO:0007283">
    <property type="term" value="P:spermatogenesis"/>
    <property type="evidence" value="ECO:0007669"/>
    <property type="project" value="TreeGrafter"/>
</dbReference>
<dbReference type="GO" id="GO:0030317">
    <property type="term" value="P:flagellated sperm motility"/>
    <property type="evidence" value="ECO:0007669"/>
    <property type="project" value="InterPro"/>
</dbReference>
<evidence type="ECO:0000256" key="2">
    <source>
        <dbReference type="ARBA" id="ARBA00022692"/>
    </source>
</evidence>
<name>A0A913Z4Q6_PATMI</name>
<dbReference type="GO" id="GO:0060296">
    <property type="term" value="P:regulation of cilium beat frequency involved in ciliary motility"/>
    <property type="evidence" value="ECO:0007669"/>
    <property type="project" value="TreeGrafter"/>
</dbReference>
<dbReference type="InterPro" id="IPR028746">
    <property type="entry name" value="CatSper1"/>
</dbReference>
<dbReference type="PANTHER" id="PTHR47193:SF1">
    <property type="entry name" value="CATION CHANNEL SPERM-ASSOCIATED PROTEIN 1"/>
    <property type="match status" value="1"/>
</dbReference>
<dbReference type="SUPFAM" id="SSF81324">
    <property type="entry name" value="Voltage-gated potassium channels"/>
    <property type="match status" value="1"/>
</dbReference>
<keyword evidence="9" id="KW-1185">Reference proteome</keyword>
<dbReference type="InterPro" id="IPR027359">
    <property type="entry name" value="Volt_channel_dom_sf"/>
</dbReference>
<comment type="subcellular location">
    <subcellularLocation>
        <location evidence="1">Membrane</location>
        <topology evidence="1">Multi-pass membrane protein</topology>
    </subcellularLocation>
</comment>
<dbReference type="GO" id="GO:0005245">
    <property type="term" value="F:voltage-gated calcium channel activity"/>
    <property type="evidence" value="ECO:0007669"/>
    <property type="project" value="TreeGrafter"/>
</dbReference>
<evidence type="ECO:0000313" key="8">
    <source>
        <dbReference type="EnsemblMetazoa" id="XP_038046707.1"/>
    </source>
</evidence>
<evidence type="ECO:0000313" key="9">
    <source>
        <dbReference type="Proteomes" id="UP000887568"/>
    </source>
</evidence>
<feature type="region of interest" description="Disordered" evidence="5">
    <location>
        <begin position="1"/>
        <end position="56"/>
    </location>
</feature>
<feature type="transmembrane region" description="Helical" evidence="6">
    <location>
        <begin position="305"/>
        <end position="326"/>
    </location>
</feature>
<keyword evidence="4 6" id="KW-0472">Membrane</keyword>
<sequence>MEADGPSVPKADRFGEMDDILGQSKGPNSLSFVRHHLKRQREQQQQARMAQLPLPTESLRKTAAAAAAASSALGSVSEKPDKGSKDASTDSFQSAHTFEAANINDKEALDLLALEQRRQKVLRSAGAFRRHMYNLTESIAFNGFILSVILLNTGIMCALTYDIVAVRVGWHAAVLDHVFLVIYFMECVLKLFVWRLDYFKEQWNIIDFTIVIVNIADFSVSTLVGNDVNILNFIGIFRAMRALRALRVLRTVRFLKSLQVIMNTCLQSVQSMGAITMLISLFLYMFAVIGRGLYADVDPKRFGNLGSAMFTLFQLLTLDDWFYIYSDAMAKDPGYFHIIFYLLLYIAFEYFIFLNLFVAVLVDNFQLTLEAAAAKEAIRKEAIKAEEEEVDEDVNDLLQTSRVSSISSEGFFKSKRTIEDFYADDAYSESDRLYLAHCFRLLAAIDYNGNLSRNQKGTLDKIVEIVQETTDDA</sequence>
<feature type="compositionally biased region" description="Basic and acidic residues" evidence="5">
    <location>
        <begin position="78"/>
        <end position="88"/>
    </location>
</feature>
<dbReference type="Gene3D" id="1.10.287.70">
    <property type="match status" value="1"/>
</dbReference>
<feature type="transmembrane region" description="Helical" evidence="6">
    <location>
        <begin position="269"/>
        <end position="293"/>
    </location>
</feature>
<feature type="transmembrane region" description="Helical" evidence="6">
    <location>
        <begin position="205"/>
        <end position="224"/>
    </location>
</feature>
<protein>
    <recommendedName>
        <fullName evidence="7">Ion transport domain-containing protein</fullName>
    </recommendedName>
</protein>
<dbReference type="GO" id="GO:0036128">
    <property type="term" value="C:CatSper complex"/>
    <property type="evidence" value="ECO:0007669"/>
    <property type="project" value="InterPro"/>
</dbReference>
<keyword evidence="3 6" id="KW-1133">Transmembrane helix</keyword>
<reference evidence="8" key="1">
    <citation type="submission" date="2022-11" db="UniProtKB">
        <authorList>
            <consortium name="EnsemblMetazoa"/>
        </authorList>
    </citation>
    <scope>IDENTIFICATION</scope>
</reference>
<organism evidence="8 9">
    <name type="scientific">Patiria miniata</name>
    <name type="common">Bat star</name>
    <name type="synonym">Asterina miniata</name>
    <dbReference type="NCBI Taxonomy" id="46514"/>
    <lineage>
        <taxon>Eukaryota</taxon>
        <taxon>Metazoa</taxon>
        <taxon>Echinodermata</taxon>
        <taxon>Eleutherozoa</taxon>
        <taxon>Asterozoa</taxon>
        <taxon>Asteroidea</taxon>
        <taxon>Valvatacea</taxon>
        <taxon>Valvatida</taxon>
        <taxon>Asterinidae</taxon>
        <taxon>Patiria</taxon>
    </lineage>
</organism>
<feature type="transmembrane region" description="Helical" evidence="6">
    <location>
        <begin position="173"/>
        <end position="193"/>
    </location>
</feature>
<evidence type="ECO:0000256" key="4">
    <source>
        <dbReference type="ARBA" id="ARBA00023136"/>
    </source>
</evidence>
<feature type="transmembrane region" description="Helical" evidence="6">
    <location>
        <begin position="338"/>
        <end position="362"/>
    </location>
</feature>
<dbReference type="Pfam" id="PF00520">
    <property type="entry name" value="Ion_trans"/>
    <property type="match status" value="1"/>
</dbReference>
<evidence type="ECO:0000256" key="5">
    <source>
        <dbReference type="SAM" id="MobiDB-lite"/>
    </source>
</evidence>
<feature type="domain" description="Ion transport" evidence="7">
    <location>
        <begin position="140"/>
        <end position="368"/>
    </location>
</feature>
<evidence type="ECO:0000256" key="3">
    <source>
        <dbReference type="ARBA" id="ARBA00022989"/>
    </source>
</evidence>
<dbReference type="AlphaFoldDB" id="A0A913Z4Q6"/>
<keyword evidence="2 6" id="KW-0812">Transmembrane</keyword>
<dbReference type="GO" id="GO:0005227">
    <property type="term" value="F:calcium-activated cation channel activity"/>
    <property type="evidence" value="ECO:0007669"/>
    <property type="project" value="InterPro"/>
</dbReference>
<dbReference type="Proteomes" id="UP000887568">
    <property type="component" value="Unplaced"/>
</dbReference>
<evidence type="ECO:0000256" key="1">
    <source>
        <dbReference type="ARBA" id="ARBA00004141"/>
    </source>
</evidence>
<evidence type="ECO:0000259" key="7">
    <source>
        <dbReference type="Pfam" id="PF00520"/>
    </source>
</evidence>
<feature type="transmembrane region" description="Helical" evidence="6">
    <location>
        <begin position="139"/>
        <end position="161"/>
    </location>
</feature>
<accession>A0A913Z4Q6</accession>
<dbReference type="InterPro" id="IPR005821">
    <property type="entry name" value="Ion_trans_dom"/>
</dbReference>
<dbReference type="PANTHER" id="PTHR47193">
    <property type="entry name" value="CATION CHANNEL SPERM-ASSOCIATED PROTEIN 1"/>
    <property type="match status" value="1"/>
</dbReference>
<evidence type="ECO:0000256" key="6">
    <source>
        <dbReference type="SAM" id="Phobius"/>
    </source>
</evidence>
<dbReference type="OMA" id="WFFSAMD"/>
<dbReference type="CTD" id="117144"/>
<dbReference type="EnsemblMetazoa" id="XM_038190779.1">
    <property type="protein sequence ID" value="XP_038046707.1"/>
    <property type="gene ID" value="LOC119720911"/>
</dbReference>
<dbReference type="OrthoDB" id="431720at2759"/>
<dbReference type="GeneID" id="119720911"/>
<feature type="region of interest" description="Disordered" evidence="5">
    <location>
        <begin position="71"/>
        <end position="91"/>
    </location>
</feature>
<proteinExistence type="predicted"/>
<dbReference type="RefSeq" id="XP_038046707.1">
    <property type="nucleotide sequence ID" value="XM_038190779.1"/>
</dbReference>